<dbReference type="RefSeq" id="WP_038074780.1">
    <property type="nucleotide sequence ID" value="NZ_JHEG04000001.1"/>
</dbReference>
<organism evidence="2">
    <name type="scientific">Tolypothrix bouteillei VB521301</name>
    <dbReference type="NCBI Taxonomy" id="1479485"/>
    <lineage>
        <taxon>Bacteria</taxon>
        <taxon>Bacillati</taxon>
        <taxon>Cyanobacteriota</taxon>
        <taxon>Cyanophyceae</taxon>
        <taxon>Nostocales</taxon>
        <taxon>Tolypothrichaceae</taxon>
        <taxon>Tolypothrix</taxon>
    </lineage>
</organism>
<proteinExistence type="predicted"/>
<reference evidence="2" key="1">
    <citation type="journal article" date="2015" name="Genome Announc.">
        <title>Draft Genome Sequence of Tolypothrix boutellei Strain VB521301.</title>
        <authorList>
            <person name="Chandrababunaidu M.M."/>
            <person name="Singh D."/>
            <person name="Sen D."/>
            <person name="Bhan S."/>
            <person name="Das S."/>
            <person name="Gupta A."/>
            <person name="Adhikary S.P."/>
            <person name="Tripathy S."/>
        </authorList>
    </citation>
    <scope>NUCLEOTIDE SEQUENCE</scope>
    <source>
        <strain evidence="2">VB521301</strain>
    </source>
</reference>
<accession>A0A0C1R4A8</accession>
<protein>
    <submittedName>
        <fullName evidence="2">Glycosyl transferase family 1</fullName>
    </submittedName>
    <submittedName>
        <fullName evidence="1">Glycosyltransferase</fullName>
    </submittedName>
</protein>
<dbReference type="PANTHER" id="PTHR48050:SF13">
    <property type="entry name" value="STEROL 3-BETA-GLUCOSYLTRANSFERASE UGT80A2"/>
    <property type="match status" value="1"/>
</dbReference>
<evidence type="ECO:0000313" key="3">
    <source>
        <dbReference type="Proteomes" id="UP000029738"/>
    </source>
</evidence>
<sequence>MTHFGLICPASTGHLNTMLPLGKELQNRGHRVTLIGVLDAKCKTVAAGLEFQAIGESEFPSGAMAQGLTELGKLNGLAATKYTVNLLKQAAIVILRDLPKVIKEIGVEALLVDQVSPGGAVVAESLGMPFITVCSAIVLNYEPGVPPHFTNWRYNPAWWALLRNHVGYKLLKSVSKPIGEVIAEYRQNHNLPIPSRSNDAFSPLAQISQQPAEFEFPRQNLPEWFHFTGPYHDAVGRQSIDFPFEKINEKPLVYASLGSILGHNQQIFQYIAQACKGLNIQLVISLGGALEPEALPNLPESPLVVKYAPQLELLKKSSLTITHAGLNTTLESLSNGVPIVAIPIANDGPGVAARIAWTRTGEVVPLQKLSVPRLRSAIERVLTQDSYKQNALRLQEAIRKAGGVTRAADIIEKAVFTRKPVLA</sequence>
<dbReference type="InterPro" id="IPR050426">
    <property type="entry name" value="Glycosyltransferase_28"/>
</dbReference>
<keyword evidence="3" id="KW-1185">Reference proteome</keyword>
<dbReference type="FunFam" id="3.40.50.2000:FF:000072">
    <property type="entry name" value="Glycosyl transferase"/>
    <property type="match status" value="1"/>
</dbReference>
<dbReference type="CDD" id="cd03784">
    <property type="entry name" value="GT1_Gtf-like"/>
    <property type="match status" value="1"/>
</dbReference>
<keyword evidence="2" id="KW-0808">Transferase</keyword>
<evidence type="ECO:0000313" key="1">
    <source>
        <dbReference type="EMBL" id="KAF3886570.1"/>
    </source>
</evidence>
<reference evidence="1" key="2">
    <citation type="submission" date="2019-11" db="EMBL/GenBank/DDBJ databases">
        <title>Improved Assembly of Tolypothrix boutellei genome.</title>
        <authorList>
            <person name="Sarangi A.N."/>
            <person name="Mukherjee M."/>
            <person name="Ghosh S."/>
            <person name="Singh D."/>
            <person name="Das A."/>
            <person name="Kant S."/>
            <person name="Prusty A."/>
            <person name="Tripathy S."/>
        </authorList>
    </citation>
    <scope>NUCLEOTIDE SEQUENCE</scope>
    <source>
        <strain evidence="1">VB521301</strain>
    </source>
</reference>
<comment type="caution">
    <text evidence="2">The sequence shown here is derived from an EMBL/GenBank/DDBJ whole genome shotgun (WGS) entry which is preliminary data.</text>
</comment>
<dbReference type="SUPFAM" id="SSF53756">
    <property type="entry name" value="UDP-Glycosyltransferase/glycogen phosphorylase"/>
    <property type="match status" value="1"/>
</dbReference>
<dbReference type="OrthoDB" id="9805366at2"/>
<dbReference type="GO" id="GO:0008194">
    <property type="term" value="F:UDP-glycosyltransferase activity"/>
    <property type="evidence" value="ECO:0007669"/>
    <property type="project" value="InterPro"/>
</dbReference>
<gene>
    <name evidence="2" type="ORF">DA73_0218825</name>
    <name evidence="1" type="ORF">DA73_0400014605</name>
</gene>
<dbReference type="GO" id="GO:0016758">
    <property type="term" value="F:hexosyltransferase activity"/>
    <property type="evidence" value="ECO:0007669"/>
    <property type="project" value="UniProtKB-ARBA"/>
</dbReference>
<dbReference type="InterPro" id="IPR002213">
    <property type="entry name" value="UDP_glucos_trans"/>
</dbReference>
<dbReference type="EMBL" id="JHEG02000048">
    <property type="protein sequence ID" value="KIE10583.1"/>
    <property type="molecule type" value="Genomic_DNA"/>
</dbReference>
<dbReference type="GO" id="GO:0017000">
    <property type="term" value="P:antibiotic biosynthetic process"/>
    <property type="evidence" value="ECO:0007669"/>
    <property type="project" value="UniProtKB-ARBA"/>
</dbReference>
<name>A0A0C1R4A8_9CYAN</name>
<dbReference type="Proteomes" id="UP000029738">
    <property type="component" value="Unassembled WGS sequence"/>
</dbReference>
<dbReference type="Gene3D" id="3.40.50.2000">
    <property type="entry name" value="Glycogen Phosphorylase B"/>
    <property type="match status" value="2"/>
</dbReference>
<dbReference type="AlphaFoldDB" id="A0A0C1R4A8"/>
<dbReference type="EMBL" id="JHEG04000001">
    <property type="protein sequence ID" value="KAF3886570.1"/>
    <property type="molecule type" value="Genomic_DNA"/>
</dbReference>
<evidence type="ECO:0000313" key="2">
    <source>
        <dbReference type="EMBL" id="KIE10583.1"/>
    </source>
</evidence>
<dbReference type="PANTHER" id="PTHR48050">
    <property type="entry name" value="STEROL 3-BETA-GLUCOSYLTRANSFERASE"/>
    <property type="match status" value="1"/>
</dbReference>
<dbReference type="STRING" id="1479485.DA73_0218825"/>
<dbReference type="Pfam" id="PF00201">
    <property type="entry name" value="UDPGT"/>
    <property type="match status" value="1"/>
</dbReference>